<keyword evidence="2 3" id="KW-0040">ANK repeat</keyword>
<feature type="region of interest" description="Disordered" evidence="4">
    <location>
        <begin position="1316"/>
        <end position="1346"/>
    </location>
</feature>
<keyword evidence="6" id="KW-1185">Reference proteome</keyword>
<evidence type="ECO:0000256" key="1">
    <source>
        <dbReference type="ARBA" id="ARBA00022737"/>
    </source>
</evidence>
<feature type="repeat" description="ANK" evidence="3">
    <location>
        <begin position="1256"/>
        <end position="1288"/>
    </location>
</feature>
<accession>A0A1V6SYU7</accession>
<dbReference type="PROSITE" id="PS50088">
    <property type="entry name" value="ANK_REPEAT"/>
    <property type="match status" value="4"/>
</dbReference>
<dbReference type="SMART" id="SM00248">
    <property type="entry name" value="ANK"/>
    <property type="match status" value="7"/>
</dbReference>
<dbReference type="Proteomes" id="UP000191285">
    <property type="component" value="Unassembled WGS sequence"/>
</dbReference>
<dbReference type="OrthoDB" id="9995210at2759"/>
<dbReference type="STRING" id="303698.A0A1V6SYU7"/>
<feature type="repeat" description="ANK" evidence="3">
    <location>
        <begin position="799"/>
        <end position="828"/>
    </location>
</feature>
<dbReference type="EMBL" id="MLKD01000016">
    <property type="protein sequence ID" value="OQE19152.1"/>
    <property type="molecule type" value="Genomic_DNA"/>
</dbReference>
<feature type="repeat" description="ANK" evidence="3">
    <location>
        <begin position="831"/>
        <end position="857"/>
    </location>
</feature>
<feature type="compositionally biased region" description="Polar residues" evidence="4">
    <location>
        <begin position="1331"/>
        <end position="1344"/>
    </location>
</feature>
<dbReference type="PANTHER" id="PTHR24180">
    <property type="entry name" value="CYCLIN-DEPENDENT KINASE INHIBITOR 2C-RELATED"/>
    <property type="match status" value="1"/>
</dbReference>
<proteinExistence type="predicted"/>
<evidence type="ECO:0000256" key="4">
    <source>
        <dbReference type="SAM" id="MobiDB-lite"/>
    </source>
</evidence>
<dbReference type="Gene3D" id="1.25.40.20">
    <property type="entry name" value="Ankyrin repeat-containing domain"/>
    <property type="match status" value="3"/>
</dbReference>
<sequence length="1493" mass="168460">MWESGQERISSYIFLVDILLDDENQDLSRKFAHQNIVQCLRLEDTESPFIVEDPKRLTFQKLSNILFATTGCHLALEKEIQGYHWTPSLIDVEVEVVPGRWDEVSALICPLRSLTLDWRALKEGSWKNGHMEELGKRELEEVKRILVRDWAAITGCPPNRKHQIQPVGTSIESTRQRTITSYLRGRKRRRCRQHGCVTVSLAGSGAKSSTYPFSRATQAASSASGRALSLEESSSRAAQNHKKESYICSSFVTGWSLSSQEHDLQPSEAKQLKDNGIQLELGLSSLPLLLHTQGKGKELMLLGSETRPHLTLLPRQTSNRTWSLHNQQTDHYLLLDRYQLPVDDQFDSHSSPKDTSDEPGELPQMMSMNYDGHNLLEILATTTPADTKPTSSTEVSMVRRSTVVLAQLTDYTGLVKQQSPPQWVYSHLQNVKILPPLLNVGTEERMETYWQRLALLVMGSAGLRVLPYSDGYGFRHSNPTPVRKASRYGYFDVDNITELPALPRWRAWLRFSDPQNAPECECGKFNTRHSVDSCSYLLRDTAPGELFFHPPFRIMHESFYLAHWPHEFFSHPEVIPWQRGPKVSSFFEDIWDTRRNSSRHDVNIDYFPGNIPEATDTTKKIWINSASNIQRDFHTEALFEQGIAHMIGGGVRQDIDRGLSLVLAAAEKGCSKAKATVMRLFRVYGKFLEKNDAEIRTWLLDGVRHGSEVALMDLRTKYPDSAECRQADQALRTSFNLQWPGSLDYNGDVHPHFNLLDIAQLRKQMSHEKGKEALHTLFLSPSSCARSPNGKKRAYLYGTLLHIASFLGLSDAVQFLIEAGLDINRKNSSRRLTTPLHCALWQGHYETSRQLIMKGADCCPDSYWETRFYNIPASPPPIFHLVNFQDERQSCALAELLVSHGAEVNTICPASWLDTSDLWPLSDCESVTPLRWAIMHSKTRLVMTLLELGARFPTSTCWTANTESRHHGDTLCLHLETPCTNLDILTIFFEQLEPYNLPLEFSQSPLGLLVSEDDSPERRLRLGFGDEKTVIGALDALLDLQPGYDDQVLWSVVRHKHYGLARHLLCEKGWKLETRWRGMTLLQTAILYGHAGMVSFLLTLGADSTLLTTNRKLTCLHLLAMVPRDAETDASIFQLLAHASQNISDQIYLLSEGRSGILSSSPVPFPKLANHVTILGEVLLQCNQDEFYALDYVESLIHLILKSGEDHGRQHLFIDSAQTMTVLHLLALLPFPDGHQIFSFAASMLTDNDIDVVNSNGDTALHYACISHQANNVRNLLKLGANPMKENSFGLTPINLAILNTILGGPQIFGFQQYETPADQSSKESRRSKQIAGQSNFMNPSSRLSHIRRRRKTLQGDSPEGLQEIITLFGELELEVNHPMKHLALGWGSLGEGAARSFGDEDVDELAQFRNLMPIKVVDGGELLKSEVGLQRSESKAIVPKSGPVGRVLTEERFIMHQTRSAASMLSSHDYWKEWKEWTFVFDDEGVEMLASD</sequence>
<dbReference type="InterPro" id="IPR002110">
    <property type="entry name" value="Ankyrin_rpt"/>
</dbReference>
<feature type="repeat" description="ANK" evidence="3">
    <location>
        <begin position="1077"/>
        <end position="1109"/>
    </location>
</feature>
<dbReference type="PANTHER" id="PTHR24180:SF45">
    <property type="entry name" value="POLY [ADP-RIBOSE] POLYMERASE TANKYRASE"/>
    <property type="match status" value="1"/>
</dbReference>
<organism evidence="5 6">
    <name type="scientific">Penicillium steckii</name>
    <dbReference type="NCBI Taxonomy" id="303698"/>
    <lineage>
        <taxon>Eukaryota</taxon>
        <taxon>Fungi</taxon>
        <taxon>Dikarya</taxon>
        <taxon>Ascomycota</taxon>
        <taxon>Pezizomycotina</taxon>
        <taxon>Eurotiomycetes</taxon>
        <taxon>Eurotiomycetidae</taxon>
        <taxon>Eurotiales</taxon>
        <taxon>Aspergillaceae</taxon>
        <taxon>Penicillium</taxon>
    </lineage>
</organism>
<gene>
    <name evidence="5" type="ORF">PENSTE_c016G09190</name>
</gene>
<comment type="caution">
    <text evidence="5">The sequence shown here is derived from an EMBL/GenBank/DDBJ whole genome shotgun (WGS) entry which is preliminary data.</text>
</comment>
<evidence type="ECO:0000313" key="6">
    <source>
        <dbReference type="Proteomes" id="UP000191285"/>
    </source>
</evidence>
<dbReference type="InterPro" id="IPR036770">
    <property type="entry name" value="Ankyrin_rpt-contain_sf"/>
</dbReference>
<evidence type="ECO:0000256" key="2">
    <source>
        <dbReference type="ARBA" id="ARBA00023043"/>
    </source>
</evidence>
<dbReference type="PROSITE" id="PS50297">
    <property type="entry name" value="ANK_REP_REGION"/>
    <property type="match status" value="4"/>
</dbReference>
<protein>
    <submittedName>
        <fullName evidence="5">Uncharacterized protein</fullName>
    </submittedName>
</protein>
<dbReference type="SUPFAM" id="SSF48403">
    <property type="entry name" value="Ankyrin repeat"/>
    <property type="match status" value="1"/>
</dbReference>
<dbReference type="InterPro" id="IPR051637">
    <property type="entry name" value="Ank_repeat_dom-contain_49"/>
</dbReference>
<dbReference type="Pfam" id="PF12796">
    <property type="entry name" value="Ank_2"/>
    <property type="match status" value="2"/>
</dbReference>
<name>A0A1V6SYU7_9EURO</name>
<dbReference type="Gene3D" id="1.25.40.10">
    <property type="entry name" value="Tetratricopeptide repeat domain"/>
    <property type="match status" value="1"/>
</dbReference>
<reference evidence="6" key="1">
    <citation type="journal article" date="2017" name="Nat. Microbiol.">
        <title>Global analysis of biosynthetic gene clusters reveals vast potential of secondary metabolite production in Penicillium species.</title>
        <authorList>
            <person name="Nielsen J.C."/>
            <person name="Grijseels S."/>
            <person name="Prigent S."/>
            <person name="Ji B."/>
            <person name="Dainat J."/>
            <person name="Nielsen K.F."/>
            <person name="Frisvad J.C."/>
            <person name="Workman M."/>
            <person name="Nielsen J."/>
        </authorList>
    </citation>
    <scope>NUCLEOTIDE SEQUENCE [LARGE SCALE GENOMIC DNA]</scope>
    <source>
        <strain evidence="6">IBT 24891</strain>
    </source>
</reference>
<keyword evidence="1" id="KW-0677">Repeat</keyword>
<evidence type="ECO:0000256" key="3">
    <source>
        <dbReference type="PROSITE-ProRule" id="PRU00023"/>
    </source>
</evidence>
<evidence type="ECO:0000313" key="5">
    <source>
        <dbReference type="EMBL" id="OQE19152.1"/>
    </source>
</evidence>
<dbReference type="InterPro" id="IPR011990">
    <property type="entry name" value="TPR-like_helical_dom_sf"/>
</dbReference>